<proteinExistence type="predicted"/>
<sequence length="110" mass="12833">MDEEPSKSEFVELPVDELVLEEDPTWEVGIEADEELAVEELRTDVELIVEELRAEVELTVEELRDEENMTSEELCDEELAIYEELPTKLDPDKWRLREDELLDIDAELVA</sequence>
<dbReference type="EMBL" id="ML996695">
    <property type="protein sequence ID" value="KAF2400428.1"/>
    <property type="molecule type" value="Genomic_DNA"/>
</dbReference>
<evidence type="ECO:0000313" key="2">
    <source>
        <dbReference type="Proteomes" id="UP000799640"/>
    </source>
</evidence>
<dbReference type="Proteomes" id="UP000799640">
    <property type="component" value="Unassembled WGS sequence"/>
</dbReference>
<reference evidence="1" key="1">
    <citation type="journal article" date="2020" name="Stud. Mycol.">
        <title>101 Dothideomycetes genomes: a test case for predicting lifestyles and emergence of pathogens.</title>
        <authorList>
            <person name="Haridas S."/>
            <person name="Albert R."/>
            <person name="Binder M."/>
            <person name="Bloem J."/>
            <person name="Labutti K."/>
            <person name="Salamov A."/>
            <person name="Andreopoulos B."/>
            <person name="Baker S."/>
            <person name="Barry K."/>
            <person name="Bills G."/>
            <person name="Bluhm B."/>
            <person name="Cannon C."/>
            <person name="Castanera R."/>
            <person name="Culley D."/>
            <person name="Daum C."/>
            <person name="Ezra D."/>
            <person name="Gonzalez J."/>
            <person name="Henrissat B."/>
            <person name="Kuo A."/>
            <person name="Liang C."/>
            <person name="Lipzen A."/>
            <person name="Lutzoni F."/>
            <person name="Magnuson J."/>
            <person name="Mondo S."/>
            <person name="Nolan M."/>
            <person name="Ohm R."/>
            <person name="Pangilinan J."/>
            <person name="Park H.-J."/>
            <person name="Ramirez L."/>
            <person name="Alfaro M."/>
            <person name="Sun H."/>
            <person name="Tritt A."/>
            <person name="Yoshinaga Y."/>
            <person name="Zwiers L.-H."/>
            <person name="Turgeon B."/>
            <person name="Goodwin S."/>
            <person name="Spatafora J."/>
            <person name="Crous P."/>
            <person name="Grigoriev I."/>
        </authorList>
    </citation>
    <scope>NUCLEOTIDE SEQUENCE</scope>
    <source>
        <strain evidence="1">CBS 262.69</strain>
    </source>
</reference>
<accession>A0A6G1HWJ6</accession>
<gene>
    <name evidence="1" type="ORF">EJ06DRAFT_556736</name>
</gene>
<organism evidence="1 2">
    <name type="scientific">Trichodelitschia bisporula</name>
    <dbReference type="NCBI Taxonomy" id="703511"/>
    <lineage>
        <taxon>Eukaryota</taxon>
        <taxon>Fungi</taxon>
        <taxon>Dikarya</taxon>
        <taxon>Ascomycota</taxon>
        <taxon>Pezizomycotina</taxon>
        <taxon>Dothideomycetes</taxon>
        <taxon>Dothideomycetes incertae sedis</taxon>
        <taxon>Phaeotrichales</taxon>
        <taxon>Phaeotrichaceae</taxon>
        <taxon>Trichodelitschia</taxon>
    </lineage>
</organism>
<protein>
    <submittedName>
        <fullName evidence="1">Uncharacterized protein</fullName>
    </submittedName>
</protein>
<keyword evidence="2" id="KW-1185">Reference proteome</keyword>
<name>A0A6G1HWJ6_9PEZI</name>
<dbReference type="AlphaFoldDB" id="A0A6G1HWJ6"/>
<evidence type="ECO:0000313" key="1">
    <source>
        <dbReference type="EMBL" id="KAF2400428.1"/>
    </source>
</evidence>